<evidence type="ECO:0000313" key="2">
    <source>
        <dbReference type="Proteomes" id="UP000510647"/>
    </source>
</evidence>
<dbReference type="EMBL" id="CP059268">
    <property type="protein sequence ID" value="QLQ78846.1"/>
    <property type="molecule type" value="Genomic_DNA"/>
</dbReference>
<keyword evidence="2" id="KW-1185">Reference proteome</keyword>
<protein>
    <submittedName>
        <fullName evidence="1">Uncharacterized protein</fullName>
    </submittedName>
</protein>
<sequence length="405" mass="46877">MNENQRYNDPIVSLFCERNVEGNLDEGAIRLWVEQQSQSHEDIKNCEEALEIYTDLLKLEFYIAKSWDIRTLIQSVAVKFELAETNLDPTVEQVHDDYFYRDIALKCIHDCDKLSNSLQKKQNRLDEIRRYLSSKRETILEDSSTFLLELWFTCRQKLCLMRDRVAAIFIRSKALMIDHELESFEHRLSDTTILSSYRSFMKILIEQLQDSEISFDQSLFSECLQVFLDIEAMYNALNFNLILDDNETLQDSLMISSQSETNFDNNYNGQESNLWSSTSRNIVNDHSRTSSLSGSSSFSMMMDRTNLAKELPSLLTAFNNAKKMEQEIENVRTAPLGARLPHSISYHEQQFTPSFNLFRSKLYMMNQQQDFLRSFISSAGNSQAVNNSADIAKGLCRTGSGANRR</sequence>
<gene>
    <name evidence="1" type="ORF">HG537_0B01940</name>
</gene>
<dbReference type="AlphaFoldDB" id="A0A7H9HNM6"/>
<dbReference type="Proteomes" id="UP000510647">
    <property type="component" value="Chromosome 2"/>
</dbReference>
<dbReference type="OrthoDB" id="4021219at2759"/>
<proteinExistence type="predicted"/>
<reference evidence="1 2" key="1">
    <citation type="submission" date="2020-06" db="EMBL/GenBank/DDBJ databases">
        <title>The yeast mating-type switching endonuclease HO is a domesticated member of an unorthodox homing genetic element family.</title>
        <authorList>
            <person name="Coughlan A.Y."/>
            <person name="Lombardi L."/>
            <person name="Braun-Galleani S."/>
            <person name="Martos A.R."/>
            <person name="Galeote V."/>
            <person name="Bigey F."/>
            <person name="Dequin S."/>
            <person name="Byrne K.P."/>
            <person name="Wolfe K.H."/>
        </authorList>
    </citation>
    <scope>NUCLEOTIDE SEQUENCE [LARGE SCALE GENOMIC DNA]</scope>
    <source>
        <strain evidence="1 2">CBS2947</strain>
    </source>
</reference>
<organism evidence="1 2">
    <name type="scientific">Torulaspora globosa</name>
    <dbReference type="NCBI Taxonomy" id="48254"/>
    <lineage>
        <taxon>Eukaryota</taxon>
        <taxon>Fungi</taxon>
        <taxon>Dikarya</taxon>
        <taxon>Ascomycota</taxon>
        <taxon>Saccharomycotina</taxon>
        <taxon>Saccharomycetes</taxon>
        <taxon>Saccharomycetales</taxon>
        <taxon>Saccharomycetaceae</taxon>
        <taxon>Torulaspora</taxon>
    </lineage>
</organism>
<name>A0A7H9HNM6_9SACH</name>
<accession>A0A7H9HNM6</accession>
<evidence type="ECO:0000313" key="1">
    <source>
        <dbReference type="EMBL" id="QLQ78846.1"/>
    </source>
</evidence>